<accession>A0A812TGW5</accession>
<organism evidence="3 4">
    <name type="scientific">Symbiodinium natans</name>
    <dbReference type="NCBI Taxonomy" id="878477"/>
    <lineage>
        <taxon>Eukaryota</taxon>
        <taxon>Sar</taxon>
        <taxon>Alveolata</taxon>
        <taxon>Dinophyceae</taxon>
        <taxon>Suessiales</taxon>
        <taxon>Symbiodiniaceae</taxon>
        <taxon>Symbiodinium</taxon>
    </lineage>
</organism>
<protein>
    <submittedName>
        <fullName evidence="3">Uncharacterized protein</fullName>
    </submittedName>
</protein>
<dbReference type="AlphaFoldDB" id="A0A812TGW5"/>
<gene>
    <name evidence="3" type="ORF">SNAT2548_LOCUS29384</name>
</gene>
<feature type="region of interest" description="Disordered" evidence="2">
    <location>
        <begin position="285"/>
        <end position="320"/>
    </location>
</feature>
<evidence type="ECO:0000256" key="2">
    <source>
        <dbReference type="SAM" id="MobiDB-lite"/>
    </source>
</evidence>
<keyword evidence="1" id="KW-0175">Coiled coil</keyword>
<dbReference type="Proteomes" id="UP000604046">
    <property type="component" value="Unassembled WGS sequence"/>
</dbReference>
<proteinExistence type="predicted"/>
<evidence type="ECO:0000313" key="3">
    <source>
        <dbReference type="EMBL" id="CAE7524945.1"/>
    </source>
</evidence>
<evidence type="ECO:0000256" key="1">
    <source>
        <dbReference type="SAM" id="Coils"/>
    </source>
</evidence>
<comment type="caution">
    <text evidence="3">The sequence shown here is derived from an EMBL/GenBank/DDBJ whole genome shotgun (WGS) entry which is preliminary data.</text>
</comment>
<sequence length="320" mass="36339">MSFTTCEHCFTGWVPRQDLAWYPTCWHCGKPWKKKPKKTGTWSWGTERKWTPERVRISPKAQKGHRAVKALDQAWQHLDEGARTALEAAGWTPTHPQPPPGLEARGAMSDQEYKEAAQSLWNGADEAAKILLKEAGIEEPKDEQMEEVPPKVRLQKTMAAYKQNTNELRSLIAKKVQLQSRTERLKEQFEQSMKELAAMSEKIAQKEQDILKIQSAVKEQVEKEDQPKQAVEASRLLRCAGIALTPEQQAQLNKHLRHEAEEGEPQNFPTWKKEVGVPAELIGAALPEGTEFGPTRRRLDFRSSPTEGRATPLESQDEHL</sequence>
<name>A0A812TGW5_9DINO</name>
<keyword evidence="4" id="KW-1185">Reference proteome</keyword>
<dbReference type="OrthoDB" id="425435at2759"/>
<feature type="region of interest" description="Disordered" evidence="2">
    <location>
        <begin position="90"/>
        <end position="113"/>
    </location>
</feature>
<dbReference type="EMBL" id="CAJNDS010002557">
    <property type="protein sequence ID" value="CAE7524945.1"/>
    <property type="molecule type" value="Genomic_DNA"/>
</dbReference>
<feature type="coiled-coil region" evidence="1">
    <location>
        <begin position="161"/>
        <end position="216"/>
    </location>
</feature>
<evidence type="ECO:0000313" key="4">
    <source>
        <dbReference type="Proteomes" id="UP000604046"/>
    </source>
</evidence>
<reference evidence="3" key="1">
    <citation type="submission" date="2021-02" db="EMBL/GenBank/DDBJ databases">
        <authorList>
            <person name="Dougan E. K."/>
            <person name="Rhodes N."/>
            <person name="Thang M."/>
            <person name="Chan C."/>
        </authorList>
    </citation>
    <scope>NUCLEOTIDE SEQUENCE</scope>
</reference>